<gene>
    <name evidence="1" type="ORF">LNL84_11370</name>
</gene>
<comment type="caution">
    <text evidence="1">The sequence shown here is derived from an EMBL/GenBank/DDBJ whole genome shotgun (WGS) entry which is preliminary data.</text>
</comment>
<reference evidence="1" key="1">
    <citation type="submission" date="2021-11" db="EMBL/GenBank/DDBJ databases">
        <title>Vibrio ZSDE26 sp. nov. and Vibrio ZSDZ34 sp. nov., isolated from coastal seawater in Qingdao.</title>
        <authorList>
            <person name="Zhang P."/>
        </authorList>
    </citation>
    <scope>NUCLEOTIDE SEQUENCE</scope>
    <source>
        <strain evidence="1">ZSDZ34</strain>
    </source>
</reference>
<evidence type="ECO:0000313" key="2">
    <source>
        <dbReference type="Proteomes" id="UP001139488"/>
    </source>
</evidence>
<dbReference type="AlphaFoldDB" id="A0A9X1WFF7"/>
<dbReference type="RefSeq" id="WP_244357368.1">
    <property type="nucleotide sequence ID" value="NZ_JAJNNZ010000008.1"/>
</dbReference>
<protein>
    <submittedName>
        <fullName evidence="1">YdgA family protein</fullName>
    </submittedName>
</protein>
<dbReference type="Proteomes" id="UP001139488">
    <property type="component" value="Unassembled WGS sequence"/>
</dbReference>
<keyword evidence="2" id="KW-1185">Reference proteome</keyword>
<dbReference type="EMBL" id="JAJNNZ010000008">
    <property type="protein sequence ID" value="MCJ2377430.1"/>
    <property type="molecule type" value="Genomic_DNA"/>
</dbReference>
<dbReference type="Pfam" id="PF06097">
    <property type="entry name" value="DUF945"/>
    <property type="match status" value="1"/>
</dbReference>
<proteinExistence type="predicted"/>
<dbReference type="InterPro" id="IPR010352">
    <property type="entry name" value="DUF945"/>
</dbReference>
<accession>A0A9X1WFF7</accession>
<evidence type="ECO:0000313" key="1">
    <source>
        <dbReference type="EMBL" id="MCJ2377430.1"/>
    </source>
</evidence>
<organism evidence="1 2">
    <name type="scientific">Vibrio gelatinilyticus</name>
    <dbReference type="NCBI Taxonomy" id="2893468"/>
    <lineage>
        <taxon>Bacteria</taxon>
        <taxon>Pseudomonadati</taxon>
        <taxon>Pseudomonadota</taxon>
        <taxon>Gammaproteobacteria</taxon>
        <taxon>Vibrionales</taxon>
        <taxon>Vibrionaceae</taxon>
        <taxon>Vibrio</taxon>
    </lineage>
</organism>
<sequence length="428" mass="46720">MHQFKKIGAIGGAITLVLCWPLAVGHIGERVIEDGIAQLSNEGVTAEIVSYKRGYLSSTVETRYFVADPELKEQLDIDGIPTELVVQSNISHGLLSLSAHSTIVNFPTFPLTVDTVTQLNGNTDYQANLQSWSYQSEQTSQGDQVTMSLSPASLSGTATVLGQVTFEAKLPSLQLDFESGEKLMISELSASGDGQKEGGFWLGEQSLSMKKFNVDDTQLDSVFAMDNASYKFVSSQDSERDRIDTQHLVDVAQVTSINGNMTEFSLDFALKSLDSTAFSGLVDLYQRNPSLGQADITEIAPLIETLFARGFQVEMNNMNFRLDEGQFKSNWLLEIPEGTNNVSRDPSVVLPALQGHLDTQVSDGIVNLYPPLKQGVDELMVMEMVKQNDTGYQLKANIEGGELVFENGQKVPIAALFLPLMMSGSAGY</sequence>
<name>A0A9X1WFF7_9VIBR</name>